<feature type="transmembrane region" description="Helical" evidence="1">
    <location>
        <begin position="131"/>
        <end position="160"/>
    </location>
</feature>
<accession>A0ABQ1LX40</accession>
<evidence type="ECO:0000256" key="1">
    <source>
        <dbReference type="SAM" id="Phobius"/>
    </source>
</evidence>
<keyword evidence="1" id="KW-0472">Membrane</keyword>
<evidence type="ECO:0008006" key="4">
    <source>
        <dbReference type="Google" id="ProtNLM"/>
    </source>
</evidence>
<feature type="transmembrane region" description="Helical" evidence="1">
    <location>
        <begin position="36"/>
        <end position="57"/>
    </location>
</feature>
<dbReference type="RefSeq" id="WP_188751002.1">
    <property type="nucleotide sequence ID" value="NZ_BMIK01000007.1"/>
</dbReference>
<proteinExistence type="predicted"/>
<feature type="transmembrane region" description="Helical" evidence="1">
    <location>
        <begin position="102"/>
        <end position="119"/>
    </location>
</feature>
<feature type="transmembrane region" description="Helical" evidence="1">
    <location>
        <begin position="172"/>
        <end position="189"/>
    </location>
</feature>
<comment type="caution">
    <text evidence="2">The sequence shown here is derived from an EMBL/GenBank/DDBJ whole genome shotgun (WGS) entry which is preliminary data.</text>
</comment>
<evidence type="ECO:0000313" key="3">
    <source>
        <dbReference type="Proteomes" id="UP000597338"/>
    </source>
</evidence>
<keyword evidence="3" id="KW-1185">Reference proteome</keyword>
<keyword evidence="1" id="KW-1133">Transmembrane helix</keyword>
<name>A0ABQ1LX40_9SPHI</name>
<gene>
    <name evidence="2" type="ORF">GCM10011386_24130</name>
</gene>
<dbReference type="Proteomes" id="UP000597338">
    <property type="component" value="Unassembled WGS sequence"/>
</dbReference>
<dbReference type="EMBL" id="BMIK01000007">
    <property type="protein sequence ID" value="GGC31266.1"/>
    <property type="molecule type" value="Genomic_DNA"/>
</dbReference>
<protein>
    <recommendedName>
        <fullName evidence="4">PAP2 superfamily protein</fullName>
    </recommendedName>
</protein>
<keyword evidence="1" id="KW-0812">Transmembrane</keyword>
<feature type="transmembrane region" description="Helical" evidence="1">
    <location>
        <begin position="78"/>
        <end position="96"/>
    </location>
</feature>
<evidence type="ECO:0000313" key="2">
    <source>
        <dbReference type="EMBL" id="GGC31266.1"/>
    </source>
</evidence>
<feature type="transmembrane region" description="Helical" evidence="1">
    <location>
        <begin position="12"/>
        <end position="30"/>
    </location>
</feature>
<reference evidence="3" key="1">
    <citation type="journal article" date="2019" name="Int. J. Syst. Evol. Microbiol.">
        <title>The Global Catalogue of Microorganisms (GCM) 10K type strain sequencing project: providing services to taxonomists for standard genome sequencing and annotation.</title>
        <authorList>
            <consortium name="The Broad Institute Genomics Platform"/>
            <consortium name="The Broad Institute Genome Sequencing Center for Infectious Disease"/>
            <person name="Wu L."/>
            <person name="Ma J."/>
        </authorList>
    </citation>
    <scope>NUCLEOTIDE SEQUENCE [LARGE SCALE GENOMIC DNA]</scope>
    <source>
        <strain evidence="3">CGMCC 1.15342</strain>
    </source>
</reference>
<organism evidence="2 3">
    <name type="scientific">Parapedobacter defluvii</name>
    <dbReference type="NCBI Taxonomy" id="2045106"/>
    <lineage>
        <taxon>Bacteria</taxon>
        <taxon>Pseudomonadati</taxon>
        <taxon>Bacteroidota</taxon>
        <taxon>Sphingobacteriia</taxon>
        <taxon>Sphingobacteriales</taxon>
        <taxon>Sphingobacteriaceae</taxon>
        <taxon>Parapedobacter</taxon>
    </lineage>
</organism>
<sequence length="190" mass="21287">MKTTIAKLISTVGHPFLTVPVFVIFLLFSIESPRQAAYLSLLIIGGIFVPIGIRTLWGVRKGTYTNLDVSDQGQRQKWFIATTLLLLVVTVIIWLTNQDRTLRLAVTCALVLLVTAQVVNTRVKASMHLAFHVFLGFLILHFNVIAGIVFLMFAPLLAWSRIHLKRHVWKEIIVGVILGAVLGTTFWLVN</sequence>